<evidence type="ECO:0000256" key="13">
    <source>
        <dbReference type="ARBA" id="ARBA00023237"/>
    </source>
</evidence>
<evidence type="ECO:0000256" key="3">
    <source>
        <dbReference type="ARBA" id="ARBA00022448"/>
    </source>
</evidence>
<dbReference type="AlphaFoldDB" id="A0A239L5D9"/>
<evidence type="ECO:0000256" key="2">
    <source>
        <dbReference type="ARBA" id="ARBA00009810"/>
    </source>
</evidence>
<gene>
    <name evidence="19" type="ORF">SAMN05444352_1325</name>
</gene>
<feature type="short sequence motif" description="TonB C-terminal box" evidence="15">
    <location>
        <begin position="802"/>
        <end position="819"/>
    </location>
</feature>
<evidence type="ECO:0000256" key="16">
    <source>
        <dbReference type="RuleBase" id="RU003357"/>
    </source>
</evidence>
<organism evidence="19 20">
    <name type="scientific">Pseudomonas japonica</name>
    <dbReference type="NCBI Taxonomy" id="256466"/>
    <lineage>
        <taxon>Bacteria</taxon>
        <taxon>Pseudomonadati</taxon>
        <taxon>Pseudomonadota</taxon>
        <taxon>Gammaproteobacteria</taxon>
        <taxon>Pseudomonadales</taxon>
        <taxon>Pseudomonadaceae</taxon>
        <taxon>Pseudomonas</taxon>
    </lineage>
</organism>
<protein>
    <submittedName>
        <fullName evidence="19">Iron complex outermembrane recepter protein</fullName>
    </submittedName>
</protein>
<evidence type="ECO:0000256" key="7">
    <source>
        <dbReference type="ARBA" id="ARBA00022729"/>
    </source>
</evidence>
<evidence type="ECO:0000256" key="17">
    <source>
        <dbReference type="SAM" id="SignalP"/>
    </source>
</evidence>
<reference evidence="20" key="1">
    <citation type="submission" date="2017-06" db="EMBL/GenBank/DDBJ databases">
        <authorList>
            <person name="Varghese N."/>
            <person name="Submissions S."/>
        </authorList>
    </citation>
    <scope>NUCLEOTIDE SEQUENCE [LARGE SCALE GENOMIC DNA]</scope>
    <source>
        <strain evidence="20">DSM 22348</strain>
    </source>
</reference>
<name>A0A239L5D9_9PSED</name>
<evidence type="ECO:0000313" key="19">
    <source>
        <dbReference type="EMBL" id="SNT25202.1"/>
    </source>
</evidence>
<keyword evidence="12" id="KW-0675">Receptor</keyword>
<dbReference type="STRING" id="1215104.GCA_000730585_01352"/>
<dbReference type="SUPFAM" id="SSF56935">
    <property type="entry name" value="Porins"/>
    <property type="match status" value="1"/>
</dbReference>
<keyword evidence="4 14" id="KW-1134">Transmembrane beta strand</keyword>
<dbReference type="PROSITE" id="PS01156">
    <property type="entry name" value="TONB_DEPENDENT_REC_2"/>
    <property type="match status" value="1"/>
</dbReference>
<dbReference type="CDD" id="cd01347">
    <property type="entry name" value="ligand_gated_channel"/>
    <property type="match status" value="1"/>
</dbReference>
<keyword evidence="5" id="KW-0410">Iron transport</keyword>
<dbReference type="InterPro" id="IPR037066">
    <property type="entry name" value="Plug_dom_sf"/>
</dbReference>
<dbReference type="EMBL" id="FZOL01000032">
    <property type="protein sequence ID" value="SNT25202.1"/>
    <property type="molecule type" value="Genomic_DNA"/>
</dbReference>
<dbReference type="Proteomes" id="UP000198407">
    <property type="component" value="Unassembled WGS sequence"/>
</dbReference>
<keyword evidence="7 17" id="KW-0732">Signal</keyword>
<dbReference type="InterPro" id="IPR010917">
    <property type="entry name" value="TonB_rcpt_CS"/>
</dbReference>
<dbReference type="PROSITE" id="PS52016">
    <property type="entry name" value="TONB_DEPENDENT_REC_3"/>
    <property type="match status" value="1"/>
</dbReference>
<comment type="similarity">
    <text evidence="2 14 16">Belongs to the TonB-dependent receptor family.</text>
</comment>
<keyword evidence="6 14" id="KW-0812">Transmembrane</keyword>
<keyword evidence="3 14" id="KW-0813">Transport</keyword>
<evidence type="ECO:0000256" key="15">
    <source>
        <dbReference type="PROSITE-ProRule" id="PRU10144"/>
    </source>
</evidence>
<dbReference type="Gene3D" id="3.55.50.30">
    <property type="match status" value="1"/>
</dbReference>
<evidence type="ECO:0000256" key="11">
    <source>
        <dbReference type="ARBA" id="ARBA00023136"/>
    </source>
</evidence>
<dbReference type="Pfam" id="PF07715">
    <property type="entry name" value="Plug"/>
    <property type="match status" value="1"/>
</dbReference>
<dbReference type="InterPro" id="IPR039426">
    <property type="entry name" value="TonB-dep_rcpt-like"/>
</dbReference>
<evidence type="ECO:0000256" key="12">
    <source>
        <dbReference type="ARBA" id="ARBA00023170"/>
    </source>
</evidence>
<dbReference type="SMART" id="SM00965">
    <property type="entry name" value="STN"/>
    <property type="match status" value="1"/>
</dbReference>
<dbReference type="RefSeq" id="WP_042127727.1">
    <property type="nucleotide sequence ID" value="NZ_FZOL01000032.1"/>
</dbReference>
<dbReference type="Gene3D" id="2.40.170.20">
    <property type="entry name" value="TonB-dependent receptor, beta-barrel domain"/>
    <property type="match status" value="1"/>
</dbReference>
<feature type="domain" description="Secretin/TonB short N-terminal" evidence="18">
    <location>
        <begin position="71"/>
        <end position="122"/>
    </location>
</feature>
<accession>A0A239L5D9</accession>
<keyword evidence="8" id="KW-0408">Iron</keyword>
<evidence type="ECO:0000313" key="20">
    <source>
        <dbReference type="Proteomes" id="UP000198407"/>
    </source>
</evidence>
<dbReference type="InterPro" id="IPR011662">
    <property type="entry name" value="Secretin/TonB_short_N"/>
</dbReference>
<evidence type="ECO:0000256" key="9">
    <source>
        <dbReference type="ARBA" id="ARBA00023065"/>
    </source>
</evidence>
<dbReference type="InterPro" id="IPR036942">
    <property type="entry name" value="Beta-barrel_TonB_sf"/>
</dbReference>
<dbReference type="Gene3D" id="2.170.130.10">
    <property type="entry name" value="TonB-dependent receptor, plug domain"/>
    <property type="match status" value="1"/>
</dbReference>
<dbReference type="PANTHER" id="PTHR32552">
    <property type="entry name" value="FERRICHROME IRON RECEPTOR-RELATED"/>
    <property type="match status" value="1"/>
</dbReference>
<evidence type="ECO:0000256" key="5">
    <source>
        <dbReference type="ARBA" id="ARBA00022496"/>
    </source>
</evidence>
<evidence type="ECO:0000256" key="1">
    <source>
        <dbReference type="ARBA" id="ARBA00004571"/>
    </source>
</evidence>
<dbReference type="InterPro" id="IPR010105">
    <property type="entry name" value="TonB_sidphr_rcpt"/>
</dbReference>
<comment type="subcellular location">
    <subcellularLocation>
        <location evidence="1 14">Cell outer membrane</location>
        <topology evidence="1 14">Multi-pass membrane protein</topology>
    </subcellularLocation>
</comment>
<keyword evidence="9" id="KW-0406">Ion transport</keyword>
<feature type="chain" id="PRO_5011247180" evidence="17">
    <location>
        <begin position="40"/>
        <end position="819"/>
    </location>
</feature>
<dbReference type="OrthoDB" id="8732650at2"/>
<keyword evidence="20" id="KW-1185">Reference proteome</keyword>
<sequence length="819" mass="87433">MTSRPLPSVSRVSPPRVALQALSLAVALAALMPAHAVMAADALQGSVARSYDIAPGPLGDVLARFAAMAGVPLSFDAKLLNDRRSPGLRGSYTTEGGFAVLLQGSGHTLQSAGGNGYTLVPVSSGDALELGATSVNASSINAFDDTYAGGQVARTARLGVLGNRSINDVPFSVVSYTSKAIADQQARTIGDVLLNDAAVRQSAGFGNFSQVFTIRGLPLQSDDIAFNGLYGVLPRQIVNTEAVERVELFKGPNAFLNGVAPQGSGIGGSVNLVPKRAEDTPTRSVTLDYTSDTQVGGHLDLGQRFGEDNRFGARLNLAQRGGDTAIDDESKRSTLIAVGLDYRGERLRLSTDLGYQKQRIDNGRSVVYPNGSKVPHAPSAKDNYAQDWTWSELEDTYGMVNGEYDLNDNWTLYAGAGAKHTRENGVYSSLYVGNDGSGRTGFLYPPHDEDNKSAVAGLNGHFTTGPVTHQMNVGLSGMWGEQRSAFEAILVANRPVGNLYDPIPVPRPTNTYFGSDIHDPRIVGKNRVKSVALSDTLGFIDDRVLLTLGVRRQTIEVDAWNTTSGARTSNYEESITTPVYGLVIKPWEHVSFYANRIEGLAQGPTAPLTGVSNPGEVFAPKRSKQTEAGVKLDYDSLGATLGVYRIEQPNNSTSYVPGVALGTFNVDGEQINKGVELNVFGEPLDGLRVLAGATWMDTEQKNTAKGATDGNRAAGVPRFQFNLGGEWDVPGIQGAALSARMLRTGGEYLNAANTLNIPAWTRVDLGARYGFKADDKYVTLRANVENVANKAYWASASTANNYLTQGEPRTFKVSATVDF</sequence>
<dbReference type="InterPro" id="IPR012910">
    <property type="entry name" value="Plug_dom"/>
</dbReference>
<evidence type="ECO:0000259" key="18">
    <source>
        <dbReference type="SMART" id="SM00965"/>
    </source>
</evidence>
<evidence type="ECO:0000256" key="6">
    <source>
        <dbReference type="ARBA" id="ARBA00022692"/>
    </source>
</evidence>
<dbReference type="GO" id="GO:0038023">
    <property type="term" value="F:signaling receptor activity"/>
    <property type="evidence" value="ECO:0007669"/>
    <property type="project" value="InterPro"/>
</dbReference>
<feature type="signal peptide" evidence="17">
    <location>
        <begin position="1"/>
        <end position="39"/>
    </location>
</feature>
<evidence type="ECO:0000256" key="10">
    <source>
        <dbReference type="ARBA" id="ARBA00023077"/>
    </source>
</evidence>
<dbReference type="GO" id="GO:0015891">
    <property type="term" value="P:siderophore transport"/>
    <property type="evidence" value="ECO:0007669"/>
    <property type="project" value="InterPro"/>
</dbReference>
<evidence type="ECO:0000256" key="14">
    <source>
        <dbReference type="PROSITE-ProRule" id="PRU01360"/>
    </source>
</evidence>
<proteinExistence type="inferred from homology"/>
<dbReference type="PANTHER" id="PTHR32552:SF82">
    <property type="entry name" value="FCUA PROTEIN"/>
    <property type="match status" value="1"/>
</dbReference>
<dbReference type="GO" id="GO:0015344">
    <property type="term" value="F:siderophore uptake transmembrane transporter activity"/>
    <property type="evidence" value="ECO:0007669"/>
    <property type="project" value="TreeGrafter"/>
</dbReference>
<keyword evidence="13 14" id="KW-0998">Cell outer membrane</keyword>
<keyword evidence="11 14" id="KW-0472">Membrane</keyword>
<dbReference type="NCBIfam" id="TIGR01783">
    <property type="entry name" value="TonB-siderophor"/>
    <property type="match status" value="1"/>
</dbReference>
<dbReference type="GO" id="GO:0009279">
    <property type="term" value="C:cell outer membrane"/>
    <property type="evidence" value="ECO:0007669"/>
    <property type="project" value="UniProtKB-SubCell"/>
</dbReference>
<evidence type="ECO:0000256" key="8">
    <source>
        <dbReference type="ARBA" id="ARBA00023004"/>
    </source>
</evidence>
<keyword evidence="10 16" id="KW-0798">TonB box</keyword>
<dbReference type="InterPro" id="IPR000531">
    <property type="entry name" value="Beta-barrel_TonB"/>
</dbReference>
<dbReference type="Pfam" id="PF00593">
    <property type="entry name" value="TonB_dep_Rec_b-barrel"/>
    <property type="match status" value="1"/>
</dbReference>
<evidence type="ECO:0000256" key="4">
    <source>
        <dbReference type="ARBA" id="ARBA00022452"/>
    </source>
</evidence>